<comment type="caution">
    <text evidence="3">The sequence shown here is derived from an EMBL/GenBank/DDBJ whole genome shotgun (WGS) entry which is preliminary data.</text>
</comment>
<dbReference type="InterPro" id="IPR001810">
    <property type="entry name" value="F-box_dom"/>
</dbReference>
<proteinExistence type="predicted"/>
<protein>
    <recommendedName>
        <fullName evidence="2">F-box domain-containing protein</fullName>
    </recommendedName>
</protein>
<reference evidence="3" key="1">
    <citation type="submission" date="2023-03" db="EMBL/GenBank/DDBJ databases">
        <authorList>
            <person name="Steffen K."/>
            <person name="Cardenas P."/>
        </authorList>
    </citation>
    <scope>NUCLEOTIDE SEQUENCE</scope>
</reference>
<organism evidence="3 4">
    <name type="scientific">Geodia barretti</name>
    <name type="common">Barrett's horny sponge</name>
    <dbReference type="NCBI Taxonomy" id="519541"/>
    <lineage>
        <taxon>Eukaryota</taxon>
        <taxon>Metazoa</taxon>
        <taxon>Porifera</taxon>
        <taxon>Demospongiae</taxon>
        <taxon>Heteroscleromorpha</taxon>
        <taxon>Tetractinellida</taxon>
        <taxon>Astrophorina</taxon>
        <taxon>Geodiidae</taxon>
        <taxon>Geodia</taxon>
    </lineage>
</organism>
<gene>
    <name evidence="3" type="ORF">GBAR_LOCUS530</name>
</gene>
<evidence type="ECO:0000313" key="3">
    <source>
        <dbReference type="EMBL" id="CAI7990720.1"/>
    </source>
</evidence>
<dbReference type="AlphaFoldDB" id="A0AA35QSU6"/>
<feature type="non-terminal residue" evidence="3">
    <location>
        <position position="1"/>
    </location>
</feature>
<dbReference type="PROSITE" id="PS50181">
    <property type="entry name" value="FBOX"/>
    <property type="match status" value="1"/>
</dbReference>
<feature type="domain" description="F-box" evidence="2">
    <location>
        <begin position="8"/>
        <end position="59"/>
    </location>
</feature>
<evidence type="ECO:0000313" key="4">
    <source>
        <dbReference type="Proteomes" id="UP001174909"/>
    </source>
</evidence>
<evidence type="ECO:0000259" key="2">
    <source>
        <dbReference type="PROSITE" id="PS50181"/>
    </source>
</evidence>
<dbReference type="EMBL" id="CASHTH010000080">
    <property type="protein sequence ID" value="CAI7990720.1"/>
    <property type="molecule type" value="Genomic_DNA"/>
</dbReference>
<feature type="region of interest" description="Disordered" evidence="1">
    <location>
        <begin position="114"/>
        <end position="143"/>
    </location>
</feature>
<sequence>RTYVACRPLDYSELPDLVLLRLADFLKEEDTTRLGMTCRRLRDLLPRFLVMRGEDFSVRGSGTGWGVVEPYFDGPRLPAGVKRLTVSVAGWKDQGWGNRKGELFVRLMRAPLQDSNASNQSAKKGDKKDEDRRSRWRQEGETQVAERRGFFGLAEHKETSARLEMDGRESVVAGARSGDWYRFMRRAGGGGGHRLIVRGFRAVATLTNSQCSLVV</sequence>
<accession>A0AA35QSU6</accession>
<feature type="compositionally biased region" description="Basic and acidic residues" evidence="1">
    <location>
        <begin position="123"/>
        <end position="143"/>
    </location>
</feature>
<dbReference type="Proteomes" id="UP001174909">
    <property type="component" value="Unassembled WGS sequence"/>
</dbReference>
<name>A0AA35QSU6_GEOBA</name>
<evidence type="ECO:0000256" key="1">
    <source>
        <dbReference type="SAM" id="MobiDB-lite"/>
    </source>
</evidence>
<keyword evidence="4" id="KW-1185">Reference proteome</keyword>